<dbReference type="InterPro" id="IPR002125">
    <property type="entry name" value="CMP_dCMP_dom"/>
</dbReference>
<dbReference type="InterPro" id="IPR016192">
    <property type="entry name" value="APOBEC/CMP_deaminase_Zn-bd"/>
</dbReference>
<protein>
    <submittedName>
        <fullName evidence="4">dCMP deaminase</fullName>
    </submittedName>
</protein>
<dbReference type="RefSeq" id="WP_219203384.1">
    <property type="nucleotide sequence ID" value="NZ_JAHWQX010000005.1"/>
</dbReference>
<dbReference type="InterPro" id="IPR016473">
    <property type="entry name" value="dCMP_deaminase"/>
</dbReference>
<keyword evidence="5" id="KW-1185">Reference proteome</keyword>
<dbReference type="EMBL" id="JAHWQX010000005">
    <property type="protein sequence ID" value="MBW3099052.1"/>
    <property type="molecule type" value="Genomic_DNA"/>
</dbReference>
<evidence type="ECO:0000256" key="2">
    <source>
        <dbReference type="ARBA" id="ARBA00022801"/>
    </source>
</evidence>
<gene>
    <name evidence="4" type="ORF">KY465_17370</name>
</gene>
<dbReference type="PANTHER" id="PTHR11086:SF18">
    <property type="entry name" value="DEOXYCYTIDYLATE DEAMINASE"/>
    <property type="match status" value="1"/>
</dbReference>
<evidence type="ECO:0000259" key="3">
    <source>
        <dbReference type="PROSITE" id="PS51747"/>
    </source>
</evidence>
<reference evidence="4" key="1">
    <citation type="submission" date="2021-07" db="EMBL/GenBank/DDBJ databases">
        <title>Pseudohoeflea marina sp. nov. a polyhydroxyalcanoate-producing bacterium.</title>
        <authorList>
            <person name="Zheng W."/>
            <person name="Yu S."/>
            <person name="Huang Y."/>
        </authorList>
    </citation>
    <scope>NUCLEOTIDE SEQUENCE</scope>
    <source>
        <strain evidence="4">DP4N28-3</strain>
    </source>
</reference>
<organism evidence="4 5">
    <name type="scientific">Pseudohoeflea coraliihabitans</name>
    <dbReference type="NCBI Taxonomy" id="2860393"/>
    <lineage>
        <taxon>Bacteria</taxon>
        <taxon>Pseudomonadati</taxon>
        <taxon>Pseudomonadota</taxon>
        <taxon>Alphaproteobacteria</taxon>
        <taxon>Hyphomicrobiales</taxon>
        <taxon>Rhizobiaceae</taxon>
        <taxon>Pseudohoeflea</taxon>
    </lineage>
</organism>
<keyword evidence="2" id="KW-0378">Hydrolase</keyword>
<comment type="caution">
    <text evidence="4">The sequence shown here is derived from an EMBL/GenBank/DDBJ whole genome shotgun (WGS) entry which is preliminary data.</text>
</comment>
<accession>A0ABS6WSX3</accession>
<dbReference type="Proteomes" id="UP001430804">
    <property type="component" value="Unassembled WGS sequence"/>
</dbReference>
<feature type="domain" description="CMP/dCMP-type deaminase" evidence="3">
    <location>
        <begin position="6"/>
        <end position="135"/>
    </location>
</feature>
<evidence type="ECO:0000313" key="4">
    <source>
        <dbReference type="EMBL" id="MBW3099052.1"/>
    </source>
</evidence>
<sequence length="149" mass="16487">MAEEAEWHARFLGLADTVSGWSEDRDFKVGAVIVGPHHEIRATGYNGLPRRVSATDEARFDRKSGEKFFWIEHAERNAIYNAARVGATLDGCTIYINRYPCADCARAIIQCGIRMVVCPPKPEFDGALDHSFAVSEIMLTEAGIVCVNP</sequence>
<comment type="similarity">
    <text evidence="1">Belongs to the cytidine and deoxycytidylate deaminase family.</text>
</comment>
<dbReference type="InterPro" id="IPR015517">
    <property type="entry name" value="dCMP_deaminase-rel"/>
</dbReference>
<evidence type="ECO:0000256" key="1">
    <source>
        <dbReference type="ARBA" id="ARBA00006576"/>
    </source>
</evidence>
<evidence type="ECO:0000313" key="5">
    <source>
        <dbReference type="Proteomes" id="UP001430804"/>
    </source>
</evidence>
<dbReference type="PIRSF" id="PIRSF006019">
    <property type="entry name" value="dCMP_deaminase"/>
    <property type="match status" value="1"/>
</dbReference>
<proteinExistence type="inferred from homology"/>
<name>A0ABS6WSX3_9HYPH</name>
<dbReference type="PROSITE" id="PS51747">
    <property type="entry name" value="CYT_DCMP_DEAMINASES_2"/>
    <property type="match status" value="1"/>
</dbReference>
<dbReference type="PROSITE" id="PS00903">
    <property type="entry name" value="CYT_DCMP_DEAMINASES_1"/>
    <property type="match status" value="1"/>
</dbReference>
<dbReference type="PANTHER" id="PTHR11086">
    <property type="entry name" value="DEOXYCYTIDYLATE DEAMINASE-RELATED"/>
    <property type="match status" value="1"/>
</dbReference>
<dbReference type="Pfam" id="PF00383">
    <property type="entry name" value="dCMP_cyt_deam_1"/>
    <property type="match status" value="1"/>
</dbReference>